<feature type="signal peptide" evidence="8">
    <location>
        <begin position="1"/>
        <end position="21"/>
    </location>
</feature>
<evidence type="ECO:0000256" key="1">
    <source>
        <dbReference type="ARBA" id="ARBA00004479"/>
    </source>
</evidence>
<dbReference type="GO" id="GO:0008250">
    <property type="term" value="C:oligosaccharyltransferase complex"/>
    <property type="evidence" value="ECO:0007669"/>
    <property type="project" value="TreeGrafter"/>
</dbReference>
<dbReference type="InterPro" id="IPR005013">
    <property type="entry name" value="DDOST_48_kDa_subunit"/>
</dbReference>
<proteinExistence type="inferred from homology"/>
<dbReference type="AlphaFoldDB" id="A0A4Q1BKC7"/>
<dbReference type="PANTHER" id="PTHR10830:SF0">
    <property type="entry name" value="DOLICHYL-DIPHOSPHOOLIGOSACCHARIDE--PROTEIN GLYCOSYLTRANSFERASE 48 KDA SUBUNIT"/>
    <property type="match status" value="1"/>
</dbReference>
<dbReference type="InterPro" id="IPR055457">
    <property type="entry name" value="OST48_N"/>
</dbReference>
<keyword evidence="6 8" id="KW-1133">Transmembrane helix</keyword>
<keyword evidence="7 8" id="KW-0472">Membrane</keyword>
<evidence type="ECO:0000313" key="11">
    <source>
        <dbReference type="EMBL" id="RXK38090.1"/>
    </source>
</evidence>
<comment type="function">
    <text evidence="8">Subunit of the oligosaccharyl transferase (OST) complex that catalyzes the initial transfer of a defined glycan (Glc(3)Man(9)GlcNAc(2) in eukaryotes) from the lipid carrier dolichol-pyrophosphate to an asparagine residue within an Asn-X-Ser/Thr consensus motif in nascent polypeptide chains, the first step in protein N-glycosylation. N-glycosylation occurs cotranslationally and the complex associates with the Sec61 complex at the channel-forming translocon complex that mediates protein translocation across the endoplasmic reticulum (ER).</text>
</comment>
<sequence length="466" mass="51784">MLRSVLGLPLVAFCLLGDVLARSATGDRVLVVLEPHSDKGDYSKFWASLTDRGFDLTFKKPNDDSVELVKFGEPQYDHLIMFAPSAKSFSPSLSPKTIIEAQYTHLNTLYLLSPFLSDRTRETMREYDLEFIEPNSVLLDAFSHPPSQPESIVVLPPNTCLVPTPILAETTLSGGPIVYPSGTVHTAGLNPFLIDVLHATKTAYVGEEQNLDADESAVEDTLGGKTSKGPLFSGKRAMLVSALQTRDNVRIGFVGSGQMFSDKYWGTSVESITGQLVETGNAAFAEDFTKWIFQERGVVKVISTAHHRQSENQPREQYTKKDDLVYSVTLAEYYTTDNQTAAWGPVHLEDLQLEFTMLDPHIRTALIEDTSVTPEMGTTYTAKFKAPDRHGVFKFMVEYFRPGLSCIVTTSMASVVPLRHDEHPRFIVGAWPFYTAPISISFAFLLFCGLWVMLGEDDKKGKKKAE</sequence>
<protein>
    <recommendedName>
        <fullName evidence="8">Dolichyl-diphosphooligosaccharide--protein glycosyltransferase subunit WBP1</fullName>
        <shortName evidence="8">Oligosaccharyl transferase subunit WBP1</shortName>
    </recommendedName>
</protein>
<evidence type="ECO:0000256" key="4">
    <source>
        <dbReference type="ARBA" id="ARBA00022692"/>
    </source>
</evidence>
<dbReference type="STRING" id="5217.A0A4Q1BKC7"/>
<feature type="domain" description="OST48 N-terminal" evidence="9">
    <location>
        <begin position="28"/>
        <end position="292"/>
    </location>
</feature>
<comment type="similarity">
    <text evidence="3 8">Belongs to the DDOST 48 kDa subunit family.</text>
</comment>
<keyword evidence="8" id="KW-0732">Signal</keyword>
<dbReference type="UniPathway" id="UPA00378"/>
<comment type="subunit">
    <text evidence="8">Component of the oligosaccharyltransferase (OST) complex.</text>
</comment>
<feature type="transmembrane region" description="Helical" evidence="8">
    <location>
        <begin position="431"/>
        <end position="454"/>
    </location>
</feature>
<reference evidence="11 12" key="1">
    <citation type="submission" date="2016-06" db="EMBL/GenBank/DDBJ databases">
        <title>Evolution of pathogenesis and genome organization in the Tremellales.</title>
        <authorList>
            <person name="Cuomo C."/>
            <person name="Litvintseva A."/>
            <person name="Heitman J."/>
            <person name="Chen Y."/>
            <person name="Sun S."/>
            <person name="Springer D."/>
            <person name="Dromer F."/>
            <person name="Young S."/>
            <person name="Zeng Q."/>
            <person name="Chapman S."/>
            <person name="Gujja S."/>
            <person name="Saif S."/>
            <person name="Birren B."/>
        </authorList>
    </citation>
    <scope>NUCLEOTIDE SEQUENCE [LARGE SCALE GENOMIC DNA]</scope>
    <source>
        <strain evidence="11 12">ATCC 28783</strain>
    </source>
</reference>
<dbReference type="Pfam" id="PF03345">
    <property type="entry name" value="OST48_N"/>
    <property type="match status" value="1"/>
</dbReference>
<keyword evidence="11" id="KW-0808">Transferase</keyword>
<accession>A0A4Q1BKC7</accession>
<keyword evidence="4 8" id="KW-0812">Transmembrane</keyword>
<organism evidence="11 12">
    <name type="scientific">Tremella mesenterica</name>
    <name type="common">Jelly fungus</name>
    <dbReference type="NCBI Taxonomy" id="5217"/>
    <lineage>
        <taxon>Eukaryota</taxon>
        <taxon>Fungi</taxon>
        <taxon>Dikarya</taxon>
        <taxon>Basidiomycota</taxon>
        <taxon>Agaricomycotina</taxon>
        <taxon>Tremellomycetes</taxon>
        <taxon>Tremellales</taxon>
        <taxon>Tremellaceae</taxon>
        <taxon>Tremella</taxon>
    </lineage>
</organism>
<dbReference type="OMA" id="NIATECG"/>
<comment type="subcellular location">
    <subcellularLocation>
        <location evidence="8">Endoplasmic reticulum membrane</location>
        <topology evidence="8">Single-pass type I membrane protein</topology>
    </subcellularLocation>
    <subcellularLocation>
        <location evidence="1">Membrane</location>
        <topology evidence="1">Single-pass type I membrane protein</topology>
    </subcellularLocation>
</comment>
<dbReference type="Pfam" id="PF23358">
    <property type="entry name" value="OST48_MD"/>
    <property type="match status" value="1"/>
</dbReference>
<gene>
    <name evidence="11" type="ORF">M231_04649</name>
</gene>
<feature type="domain" description="OST48 middle" evidence="10">
    <location>
        <begin position="306"/>
        <end position="453"/>
    </location>
</feature>
<name>A0A4Q1BKC7_TREME</name>
<evidence type="ECO:0000259" key="9">
    <source>
        <dbReference type="Pfam" id="PF03345"/>
    </source>
</evidence>
<evidence type="ECO:0000313" key="12">
    <source>
        <dbReference type="Proteomes" id="UP000289152"/>
    </source>
</evidence>
<evidence type="ECO:0000256" key="2">
    <source>
        <dbReference type="ARBA" id="ARBA00004922"/>
    </source>
</evidence>
<evidence type="ECO:0000256" key="8">
    <source>
        <dbReference type="RuleBase" id="RU361142"/>
    </source>
</evidence>
<evidence type="ECO:0000256" key="5">
    <source>
        <dbReference type="ARBA" id="ARBA00022824"/>
    </source>
</evidence>
<feature type="chain" id="PRO_5020980399" description="Dolichyl-diphosphooligosaccharide--protein glycosyltransferase subunit WBP1" evidence="8">
    <location>
        <begin position="22"/>
        <end position="466"/>
    </location>
</feature>
<dbReference type="PANTHER" id="PTHR10830">
    <property type="entry name" value="DOLICHYL-DIPHOSPHOOLIGOSACCHARIDE--PROTEIN GLYCOSYLTRANSFERASE 48 KDA SUBUNIT"/>
    <property type="match status" value="1"/>
</dbReference>
<dbReference type="EMBL" id="SDIL01000054">
    <property type="protein sequence ID" value="RXK38090.1"/>
    <property type="molecule type" value="Genomic_DNA"/>
</dbReference>
<evidence type="ECO:0000256" key="6">
    <source>
        <dbReference type="ARBA" id="ARBA00022989"/>
    </source>
</evidence>
<dbReference type="GO" id="GO:0016740">
    <property type="term" value="F:transferase activity"/>
    <property type="evidence" value="ECO:0007669"/>
    <property type="project" value="UniProtKB-KW"/>
</dbReference>
<evidence type="ECO:0000256" key="3">
    <source>
        <dbReference type="ARBA" id="ARBA00008743"/>
    </source>
</evidence>
<dbReference type="OrthoDB" id="29105at2759"/>
<dbReference type="InterPro" id="IPR055459">
    <property type="entry name" value="OST48_MD"/>
</dbReference>
<dbReference type="FunCoup" id="A0A4Q1BKC7">
    <property type="interactions" value="500"/>
</dbReference>
<dbReference type="VEuPathDB" id="FungiDB:TREMEDRAFT_71740"/>
<dbReference type="GO" id="GO:0018279">
    <property type="term" value="P:protein N-linked glycosylation via asparagine"/>
    <property type="evidence" value="ECO:0007669"/>
    <property type="project" value="UniProtKB-UniRule"/>
</dbReference>
<keyword evidence="5 8" id="KW-0256">Endoplasmic reticulum</keyword>
<comment type="caution">
    <text evidence="11">The sequence shown here is derived from an EMBL/GenBank/DDBJ whole genome shotgun (WGS) entry which is preliminary data.</text>
</comment>
<dbReference type="InParanoid" id="A0A4Q1BKC7"/>
<evidence type="ECO:0000259" key="10">
    <source>
        <dbReference type="Pfam" id="PF23358"/>
    </source>
</evidence>
<dbReference type="Proteomes" id="UP000289152">
    <property type="component" value="Unassembled WGS sequence"/>
</dbReference>
<evidence type="ECO:0000256" key="7">
    <source>
        <dbReference type="ARBA" id="ARBA00023136"/>
    </source>
</evidence>
<comment type="pathway">
    <text evidence="2 8">Protein modification; protein glycosylation.</text>
</comment>
<keyword evidence="12" id="KW-1185">Reference proteome</keyword>